<dbReference type="Proteomes" id="UP000492821">
    <property type="component" value="Unassembled WGS sequence"/>
</dbReference>
<reference evidence="1" key="1">
    <citation type="journal article" date="2013" name="Genetics">
        <title>The draft genome and transcriptome of Panagrellus redivivus are shaped by the harsh demands of a free-living lifestyle.</title>
        <authorList>
            <person name="Srinivasan J."/>
            <person name="Dillman A.R."/>
            <person name="Macchietto M.G."/>
            <person name="Heikkinen L."/>
            <person name="Lakso M."/>
            <person name="Fracchia K.M."/>
            <person name="Antoshechkin I."/>
            <person name="Mortazavi A."/>
            <person name="Wong G."/>
            <person name="Sternberg P.W."/>
        </authorList>
    </citation>
    <scope>NUCLEOTIDE SEQUENCE [LARGE SCALE GENOMIC DNA]</scope>
    <source>
        <strain evidence="1">MT8872</strain>
    </source>
</reference>
<evidence type="ECO:0000313" key="2">
    <source>
        <dbReference type="WBParaSite" id="Pan_g19698.t1"/>
    </source>
</evidence>
<organism evidence="1 2">
    <name type="scientific">Panagrellus redivivus</name>
    <name type="common">Microworm</name>
    <dbReference type="NCBI Taxonomy" id="6233"/>
    <lineage>
        <taxon>Eukaryota</taxon>
        <taxon>Metazoa</taxon>
        <taxon>Ecdysozoa</taxon>
        <taxon>Nematoda</taxon>
        <taxon>Chromadorea</taxon>
        <taxon>Rhabditida</taxon>
        <taxon>Tylenchina</taxon>
        <taxon>Panagrolaimomorpha</taxon>
        <taxon>Panagrolaimoidea</taxon>
        <taxon>Panagrolaimidae</taxon>
        <taxon>Panagrellus</taxon>
    </lineage>
</organism>
<evidence type="ECO:0000313" key="1">
    <source>
        <dbReference type="Proteomes" id="UP000492821"/>
    </source>
</evidence>
<name>A0A7E4ZV90_PANRE</name>
<reference evidence="2" key="2">
    <citation type="submission" date="2020-10" db="UniProtKB">
        <authorList>
            <consortium name="WormBaseParasite"/>
        </authorList>
    </citation>
    <scope>IDENTIFICATION</scope>
</reference>
<protein>
    <submittedName>
        <fullName evidence="2">Peptidase A1 domain-containing protein</fullName>
    </submittedName>
</protein>
<proteinExistence type="predicted"/>
<dbReference type="WBParaSite" id="Pan_g19698.t1">
    <property type="protein sequence ID" value="Pan_g19698.t1"/>
    <property type="gene ID" value="Pan_g19698"/>
</dbReference>
<accession>A0A7E4ZV90</accession>
<sequence length="97" mass="10936">MAVTSSQDAVFLLSCSVNWLSPLFAKLFQQTQWPQFRAQIQFPSKPSSFHSGSMLMSTVGGGGNTLLVDVGATPTQLTITQEQPLFDRQRRWRWMDL</sequence>
<dbReference type="AlphaFoldDB" id="A0A7E4ZV90"/>
<keyword evidence="1" id="KW-1185">Reference proteome</keyword>